<organism evidence="4 5">
    <name type="scientific">Rhodanobacter denitrificans</name>
    <dbReference type="NCBI Taxonomy" id="666685"/>
    <lineage>
        <taxon>Bacteria</taxon>
        <taxon>Pseudomonadati</taxon>
        <taxon>Pseudomonadota</taxon>
        <taxon>Gammaproteobacteria</taxon>
        <taxon>Lysobacterales</taxon>
        <taxon>Rhodanobacteraceae</taxon>
        <taxon>Rhodanobacter</taxon>
    </lineage>
</organism>
<dbReference type="STRING" id="666685.R2APBS1_3795"/>
<evidence type="ECO:0000313" key="4">
    <source>
        <dbReference type="EMBL" id="AGG90853.1"/>
    </source>
</evidence>
<dbReference type="HOGENOM" id="CLU_008645_2_2_6"/>
<dbReference type="PANTHER" id="PTHR24104:SF25">
    <property type="entry name" value="PROTEIN LIN-41"/>
    <property type="match status" value="1"/>
</dbReference>
<reference evidence="4 5" key="1">
    <citation type="submission" date="2012-04" db="EMBL/GenBank/DDBJ databases">
        <title>Complete genome of Rhodanobacter sp. 2APBS1.</title>
        <authorList>
            <consortium name="US DOE Joint Genome Institute"/>
            <person name="Huntemann M."/>
            <person name="Wei C.-L."/>
            <person name="Han J."/>
            <person name="Detter J.C."/>
            <person name="Han C."/>
            <person name="Tapia R."/>
            <person name="Munk A.C.C."/>
            <person name="Chen A."/>
            <person name="Krypides N."/>
            <person name="Mavromatis K."/>
            <person name="Markowitz V."/>
            <person name="Szeto E."/>
            <person name="Ivanova N."/>
            <person name="Mikhailova N."/>
            <person name="Ovchinnikova G."/>
            <person name="Pagani I."/>
            <person name="Pati A."/>
            <person name="Goodwin L."/>
            <person name="Peters L."/>
            <person name="Pitluck S."/>
            <person name="Woyke T."/>
            <person name="Prakash O."/>
            <person name="Elkins J."/>
            <person name="Brown S."/>
            <person name="Palumbo A."/>
            <person name="Hemme C."/>
            <person name="Zhou J."/>
            <person name="Watson D."/>
            <person name="Jardine P."/>
            <person name="Kostka J."/>
            <person name="Green S."/>
        </authorList>
    </citation>
    <scope>NUCLEOTIDE SEQUENCE [LARGE SCALE GENOMIC DNA]</scope>
    <source>
        <strain evidence="4 5">2APBS1</strain>
    </source>
</reference>
<dbReference type="CDD" id="cd14956">
    <property type="entry name" value="NHL_like_3"/>
    <property type="match status" value="1"/>
</dbReference>
<name>M4NMI1_9GAMM</name>
<feature type="repeat" description="NHL" evidence="2">
    <location>
        <begin position="196"/>
        <end position="230"/>
    </location>
</feature>
<dbReference type="InterPro" id="IPR011042">
    <property type="entry name" value="6-blade_b-propeller_TolB-like"/>
</dbReference>
<dbReference type="RefSeq" id="WP_015449092.1">
    <property type="nucleotide sequence ID" value="NC_020541.1"/>
</dbReference>
<evidence type="ECO:0000256" key="1">
    <source>
        <dbReference type="ARBA" id="ARBA00022737"/>
    </source>
</evidence>
<dbReference type="EMBL" id="CP003470">
    <property type="protein sequence ID" value="AGG90853.1"/>
    <property type="molecule type" value="Genomic_DNA"/>
</dbReference>
<proteinExistence type="predicted"/>
<feature type="repeat" description="NHL" evidence="2">
    <location>
        <begin position="46"/>
        <end position="84"/>
    </location>
</feature>
<evidence type="ECO:0000256" key="3">
    <source>
        <dbReference type="SAM" id="Phobius"/>
    </source>
</evidence>
<dbReference type="PANTHER" id="PTHR24104">
    <property type="entry name" value="E3 UBIQUITIN-PROTEIN LIGASE NHLRC1-RELATED"/>
    <property type="match status" value="1"/>
</dbReference>
<feature type="repeat" description="NHL" evidence="2">
    <location>
        <begin position="139"/>
        <end position="178"/>
    </location>
</feature>
<dbReference type="InterPro" id="IPR050952">
    <property type="entry name" value="TRIM-NHL_E3_ligases"/>
</dbReference>
<evidence type="ECO:0000313" key="5">
    <source>
        <dbReference type="Proteomes" id="UP000011859"/>
    </source>
</evidence>
<dbReference type="GO" id="GO:0008270">
    <property type="term" value="F:zinc ion binding"/>
    <property type="evidence" value="ECO:0007669"/>
    <property type="project" value="UniProtKB-KW"/>
</dbReference>
<sequence precursor="true">MCRIVRWVAIFGTGLVGLLIVAGLVIGFGFVPKAKEPPYRLVTSWGSAGSAPGQFDGPNGIAVADHRVYVADSVNHRIQIFDSQGRFLSDIAVGAQGLLPQARPMNLNVAGDKLYVGDYWNDAVQVYTLDGRLLSTLGGQQGSAPGQFRAPGGASAEPDGTIVVADFYNQRVQMLSPQGRFIRQIGITGHKGYVAGGSFNYPMDVAVSPSNGHFYVADGYNDRIQVFDRDGRFLRMWGGPFGLHLPASINFLGGLRGWFRTPTSIAIGPQGEVFVADQENNRIQKFTADGRFLTAFDQPPRAPGYGVGAVAVTADGDVYVTDLADQHVERWQQDMPAHR</sequence>
<keyword evidence="3" id="KW-0472">Membrane</keyword>
<feature type="repeat" description="NHL" evidence="2">
    <location>
        <begin position="253"/>
        <end position="289"/>
    </location>
</feature>
<dbReference type="Proteomes" id="UP000011859">
    <property type="component" value="Chromosome"/>
</dbReference>
<dbReference type="Gene3D" id="2.120.10.30">
    <property type="entry name" value="TolB, C-terminal domain"/>
    <property type="match status" value="3"/>
</dbReference>
<keyword evidence="3" id="KW-0812">Transmembrane</keyword>
<keyword evidence="1" id="KW-0677">Repeat</keyword>
<dbReference type="KEGG" id="rhd:R2APBS1_3795"/>
<accession>M4NMI1</accession>
<dbReference type="eggNOG" id="COG3391">
    <property type="taxonomic scope" value="Bacteria"/>
</dbReference>
<dbReference type="PROSITE" id="PS51125">
    <property type="entry name" value="NHL"/>
    <property type="match status" value="4"/>
</dbReference>
<gene>
    <name evidence="4" type="ORF">R2APBS1_3795</name>
</gene>
<protein>
    <submittedName>
        <fullName evidence="4">NHL repeat protein</fullName>
    </submittedName>
</protein>
<keyword evidence="3" id="KW-1133">Transmembrane helix</keyword>
<dbReference type="Pfam" id="PF01436">
    <property type="entry name" value="NHL"/>
    <property type="match status" value="3"/>
</dbReference>
<feature type="transmembrane region" description="Helical" evidence="3">
    <location>
        <begin position="7"/>
        <end position="31"/>
    </location>
</feature>
<dbReference type="InterPro" id="IPR001258">
    <property type="entry name" value="NHL_repeat"/>
</dbReference>
<dbReference type="AlphaFoldDB" id="M4NMI1"/>
<keyword evidence="5" id="KW-1185">Reference proteome</keyword>
<dbReference type="SUPFAM" id="SSF101898">
    <property type="entry name" value="NHL repeat"/>
    <property type="match status" value="1"/>
</dbReference>
<evidence type="ECO:0000256" key="2">
    <source>
        <dbReference type="PROSITE-ProRule" id="PRU00504"/>
    </source>
</evidence>